<protein>
    <submittedName>
        <fullName evidence="1">D-alanyl-D-alanine dipeptidase</fullName>
    </submittedName>
</protein>
<organism evidence="1 2">
    <name type="scientific">Pseudomonas amygdali pv. ulmi</name>
    <dbReference type="NCBI Taxonomy" id="251720"/>
    <lineage>
        <taxon>Bacteria</taxon>
        <taxon>Pseudomonadati</taxon>
        <taxon>Pseudomonadota</taxon>
        <taxon>Gammaproteobacteria</taxon>
        <taxon>Pseudomonadales</taxon>
        <taxon>Pseudomonadaceae</taxon>
        <taxon>Pseudomonas</taxon>
        <taxon>Pseudomonas amygdali</taxon>
    </lineage>
</organism>
<reference evidence="1 2" key="1">
    <citation type="submission" date="2015-09" db="EMBL/GenBank/DDBJ databases">
        <title>Genome announcement of multiple Pseudomonas syringae strains.</title>
        <authorList>
            <person name="Thakur S."/>
            <person name="Wang P.W."/>
            <person name="Gong Y."/>
            <person name="Weir B.S."/>
            <person name="Guttman D.S."/>
        </authorList>
    </citation>
    <scope>NUCLEOTIDE SEQUENCE [LARGE SCALE GENOMIC DNA]</scope>
    <source>
        <strain evidence="1 2">ICMP3962</strain>
    </source>
</reference>
<sequence length="109" mass="12204">MTLEKQTPTTTTFEAIKSFSYDRVVSIEQTHELRYSDLRLSNSEFQGITEALTKASRHKTSVRLAESAEEEKGDSFLRTAPPRSGKCVGVAILDSVVVQDPIKDSKQRK</sequence>
<dbReference type="OrthoDB" id="9759295at2"/>
<dbReference type="AlphaFoldDB" id="A0A0N8TAX4"/>
<dbReference type="PATRIC" id="fig|251720.4.peg.5435"/>
<name>A0A0N8TAX4_PSEA0</name>
<comment type="caution">
    <text evidence="1">The sequence shown here is derived from an EMBL/GenBank/DDBJ whole genome shotgun (WGS) entry which is preliminary data.</text>
</comment>
<dbReference type="Proteomes" id="UP000050266">
    <property type="component" value="Unassembled WGS sequence"/>
</dbReference>
<gene>
    <name evidence="1" type="ORF">ALO41_200135</name>
</gene>
<evidence type="ECO:0000313" key="1">
    <source>
        <dbReference type="EMBL" id="KPZ06401.1"/>
    </source>
</evidence>
<dbReference type="EMBL" id="LJRQ01000415">
    <property type="protein sequence ID" value="KPZ06401.1"/>
    <property type="molecule type" value="Genomic_DNA"/>
</dbReference>
<accession>A0A0N8TAX4</accession>
<evidence type="ECO:0000313" key="2">
    <source>
        <dbReference type="Proteomes" id="UP000050266"/>
    </source>
</evidence>
<proteinExistence type="predicted"/>
<dbReference type="RefSeq" id="WP_102001488.1">
    <property type="nucleotide sequence ID" value="NZ_LIHQ01000246.1"/>
</dbReference>